<dbReference type="InterPro" id="IPR013087">
    <property type="entry name" value="Znf_C2H2_type"/>
</dbReference>
<dbReference type="PANTHER" id="PTHR24379:SF121">
    <property type="entry name" value="C2H2-TYPE DOMAIN-CONTAINING PROTEIN"/>
    <property type="match status" value="1"/>
</dbReference>
<feature type="domain" description="C2H2-type" evidence="7">
    <location>
        <begin position="283"/>
        <end position="311"/>
    </location>
</feature>
<reference evidence="8" key="1">
    <citation type="submission" date="2025-05" db="UniProtKB">
        <authorList>
            <consortium name="EnsemblMetazoa"/>
        </authorList>
    </citation>
    <scope>IDENTIFICATION</scope>
</reference>
<dbReference type="GeneID" id="114338566"/>
<dbReference type="Pfam" id="PF13912">
    <property type="entry name" value="zf-C2H2_6"/>
    <property type="match status" value="2"/>
</dbReference>
<dbReference type="PROSITE" id="PS00028">
    <property type="entry name" value="ZINC_FINGER_C2H2_1"/>
    <property type="match status" value="9"/>
</dbReference>
<dbReference type="RefSeq" id="XP_028145003.2">
    <property type="nucleotide sequence ID" value="XM_028289202.2"/>
</dbReference>
<organism evidence="8 9">
    <name type="scientific">Diabrotica virgifera virgifera</name>
    <name type="common">western corn rootworm</name>
    <dbReference type="NCBI Taxonomy" id="50390"/>
    <lineage>
        <taxon>Eukaryota</taxon>
        <taxon>Metazoa</taxon>
        <taxon>Ecdysozoa</taxon>
        <taxon>Arthropoda</taxon>
        <taxon>Hexapoda</taxon>
        <taxon>Insecta</taxon>
        <taxon>Pterygota</taxon>
        <taxon>Neoptera</taxon>
        <taxon>Endopterygota</taxon>
        <taxon>Coleoptera</taxon>
        <taxon>Polyphaga</taxon>
        <taxon>Cucujiformia</taxon>
        <taxon>Chrysomeloidea</taxon>
        <taxon>Chrysomelidae</taxon>
        <taxon>Galerucinae</taxon>
        <taxon>Diabroticina</taxon>
        <taxon>Diabroticites</taxon>
        <taxon>Diabrotica</taxon>
    </lineage>
</organism>
<keyword evidence="2" id="KW-0677">Repeat</keyword>
<evidence type="ECO:0000313" key="9">
    <source>
        <dbReference type="Proteomes" id="UP001652700"/>
    </source>
</evidence>
<keyword evidence="3 5" id="KW-0863">Zinc-finger</keyword>
<evidence type="ECO:0000256" key="5">
    <source>
        <dbReference type="PROSITE-ProRule" id="PRU00042"/>
    </source>
</evidence>
<sequence>MSEICLICLKTPSELIKVSKDESQNAEILEQLAECVPELNWERSFFVCVICRQRLYDVHSFKILCINSYNWYWSLKDEVVKDEDIKESIKDQSIRHKDEESIKDENNEEDEDSSLENNLPSDNDDNSNDSDFKAKPVVHKPKKRRKEKMLEDKKVLCKICGKQYASKYVLKKHTKICELKHDNGNVGGDDDGQPKVPSCAECGLTFTNKYMQKRHFDNVHSNKDKKYACDICNRSFASMVYLNAHKRYHSGDRPHVCSFCGKGYITASDLYHHEKIHANKRNYRCEICPKAFNTSSDLYKHKMCVHMDRSQWKYTCDVCDKKFPLKINLDSHRKTHTGERNFPCHLCDRKCINMSVLKRHIITHSHFYPFRCEICDQGYKFQKSLDIHKSKAHGIGNIKIKPSIKKFICPLCSKAYTANNKLQKHLRAHVGEKPFKCPECHKGFTDKSYIKQHLKVLHNMPSDDMK</sequence>
<dbReference type="EnsemblMetazoa" id="XM_028289202.2">
    <property type="protein sequence ID" value="XP_028145003.2"/>
    <property type="gene ID" value="LOC114338566"/>
</dbReference>
<dbReference type="SUPFAM" id="SSF57667">
    <property type="entry name" value="beta-beta-alpha zinc fingers"/>
    <property type="match status" value="5"/>
</dbReference>
<keyword evidence="4" id="KW-0862">Zinc</keyword>
<evidence type="ECO:0000256" key="2">
    <source>
        <dbReference type="ARBA" id="ARBA00022737"/>
    </source>
</evidence>
<feature type="domain" description="C2H2-type" evidence="7">
    <location>
        <begin position="435"/>
        <end position="463"/>
    </location>
</feature>
<feature type="domain" description="C2H2-type" evidence="7">
    <location>
        <begin position="314"/>
        <end position="341"/>
    </location>
</feature>
<keyword evidence="1" id="KW-0479">Metal-binding</keyword>
<dbReference type="PANTHER" id="PTHR24379">
    <property type="entry name" value="KRAB AND ZINC FINGER DOMAIN-CONTAINING"/>
    <property type="match status" value="1"/>
</dbReference>
<proteinExistence type="predicted"/>
<feature type="domain" description="C2H2-type" evidence="7">
    <location>
        <begin position="407"/>
        <end position="434"/>
    </location>
</feature>
<feature type="domain" description="C2H2-type" evidence="7">
    <location>
        <begin position="342"/>
        <end position="369"/>
    </location>
</feature>
<dbReference type="InterPro" id="IPR036236">
    <property type="entry name" value="Znf_C2H2_sf"/>
</dbReference>
<dbReference type="Proteomes" id="UP001652700">
    <property type="component" value="Unplaced"/>
</dbReference>
<dbReference type="SMART" id="SM00355">
    <property type="entry name" value="ZnF_C2H2"/>
    <property type="match status" value="10"/>
</dbReference>
<evidence type="ECO:0000256" key="4">
    <source>
        <dbReference type="ARBA" id="ARBA00022833"/>
    </source>
</evidence>
<dbReference type="Gene3D" id="3.30.160.60">
    <property type="entry name" value="Classic Zinc Finger"/>
    <property type="match status" value="8"/>
</dbReference>
<protein>
    <recommendedName>
        <fullName evidence="7">C2H2-type domain-containing protein</fullName>
    </recommendedName>
</protein>
<feature type="region of interest" description="Disordered" evidence="6">
    <location>
        <begin position="92"/>
        <end position="146"/>
    </location>
</feature>
<name>A0ABM5IW95_DIAVI</name>
<feature type="domain" description="C2H2-type" evidence="7">
    <location>
        <begin position="227"/>
        <end position="254"/>
    </location>
</feature>
<keyword evidence="9" id="KW-1185">Reference proteome</keyword>
<dbReference type="Pfam" id="PF00096">
    <property type="entry name" value="zf-C2H2"/>
    <property type="match status" value="5"/>
</dbReference>
<dbReference type="InterPro" id="IPR012934">
    <property type="entry name" value="Znf_AD"/>
</dbReference>
<feature type="compositionally biased region" description="Basic residues" evidence="6">
    <location>
        <begin position="136"/>
        <end position="146"/>
    </location>
</feature>
<feature type="domain" description="C2H2-type" evidence="7">
    <location>
        <begin position="255"/>
        <end position="282"/>
    </location>
</feature>
<feature type="compositionally biased region" description="Basic and acidic residues" evidence="6">
    <location>
        <begin position="92"/>
        <end position="105"/>
    </location>
</feature>
<accession>A0ABM5IW95</accession>
<evidence type="ECO:0000259" key="7">
    <source>
        <dbReference type="PROSITE" id="PS50157"/>
    </source>
</evidence>
<evidence type="ECO:0000256" key="3">
    <source>
        <dbReference type="ARBA" id="ARBA00022771"/>
    </source>
</evidence>
<evidence type="ECO:0000256" key="6">
    <source>
        <dbReference type="SAM" id="MobiDB-lite"/>
    </source>
</evidence>
<dbReference type="SMART" id="SM00868">
    <property type="entry name" value="zf-AD"/>
    <property type="match status" value="1"/>
</dbReference>
<evidence type="ECO:0000256" key="1">
    <source>
        <dbReference type="ARBA" id="ARBA00022723"/>
    </source>
</evidence>
<evidence type="ECO:0000313" key="8">
    <source>
        <dbReference type="EnsemblMetazoa" id="XP_028145003.2"/>
    </source>
</evidence>
<dbReference type="PROSITE" id="PS50157">
    <property type="entry name" value="ZINC_FINGER_C2H2_2"/>
    <property type="match status" value="8"/>
</dbReference>
<feature type="domain" description="C2H2-type" evidence="7">
    <location>
        <begin position="197"/>
        <end position="225"/>
    </location>
</feature>